<protein>
    <recommendedName>
        <fullName evidence="6">Adenosine deaminase domain-containing protein 1</fullName>
    </recommendedName>
</protein>
<dbReference type="InterPro" id="IPR002466">
    <property type="entry name" value="A_deamin"/>
</dbReference>
<dbReference type="InterPro" id="IPR044455">
    <property type="entry name" value="ADAD1_DSRM"/>
</dbReference>
<dbReference type="Gene3D" id="3.30.160.20">
    <property type="match status" value="1"/>
</dbReference>
<dbReference type="CDD" id="cd19905">
    <property type="entry name" value="DSRM_ADAD1"/>
    <property type="match status" value="1"/>
</dbReference>
<dbReference type="PANTHER" id="PTHR10910">
    <property type="entry name" value="EUKARYOTE SPECIFIC DSRNA BINDING PROTEIN"/>
    <property type="match status" value="1"/>
</dbReference>
<keyword evidence="5" id="KW-1185">Reference proteome</keyword>
<sequence length="479" mass="53284">MQRMELELKETVTTGNVFGAYFAFCAIVDGVTYPTGMGQSKKEAKANASRLALDQLLQYEESELQADLAKNINTSNVGGPPLLPVEGNVLTKASSILRTRVDKSPFIHEQITSVIKETFADLLAKYPQFQSCGSSLAAFVMERDGQQWEVIAIGTGDINYSQSTLNDGRILHDSHAIVSARRSLLRYFYRQLLLFYSGNAGMMKKSIFCRHPSTDLLSLKRNINLYLYMNQLPKGSAQMNSQLHLSPYSYSAYDANDKLSLHISVEGKNYPVDYYPRDITNHISSMSATDKLTKWEVLGVQGALLSIFIQPVYIYSIIVGDANCNNIRGLEIALKQRIDDSLTSRLPMFYLVNKPYIGIATAANPVQALLGNCFSLNWSQGDGSLEIVDALLGKITESSPFKSGRSMASRLCKAAMLSRFNLLSKEAKREDFHCGLTYLEAKKLALPYQEAKALLKSYLKTQGFGIWIEKPDIIGAFTE</sequence>
<evidence type="ECO:0000259" key="3">
    <source>
        <dbReference type="PROSITE" id="PS50141"/>
    </source>
</evidence>
<dbReference type="GO" id="GO:0008251">
    <property type="term" value="F:tRNA-specific adenosine deaminase activity"/>
    <property type="evidence" value="ECO:0007669"/>
    <property type="project" value="TreeGrafter"/>
</dbReference>
<dbReference type="GO" id="GO:0003725">
    <property type="term" value="F:double-stranded RNA binding"/>
    <property type="evidence" value="ECO:0007669"/>
    <property type="project" value="TreeGrafter"/>
</dbReference>
<evidence type="ECO:0000259" key="2">
    <source>
        <dbReference type="PROSITE" id="PS50137"/>
    </source>
</evidence>
<evidence type="ECO:0000313" key="4">
    <source>
        <dbReference type="EMBL" id="DBA28926.1"/>
    </source>
</evidence>
<dbReference type="GO" id="GO:0005730">
    <property type="term" value="C:nucleolus"/>
    <property type="evidence" value="ECO:0007669"/>
    <property type="project" value="TreeGrafter"/>
</dbReference>
<dbReference type="AlphaFoldDB" id="A0AAV3AWD0"/>
<evidence type="ECO:0000256" key="1">
    <source>
        <dbReference type="PROSITE-ProRule" id="PRU00266"/>
    </source>
</evidence>
<gene>
    <name evidence="4" type="ORF">GDO54_009209</name>
</gene>
<dbReference type="GO" id="GO:0003726">
    <property type="term" value="F:double-stranded RNA adenosine deaminase activity"/>
    <property type="evidence" value="ECO:0007669"/>
    <property type="project" value="TreeGrafter"/>
</dbReference>
<dbReference type="Pfam" id="PF00035">
    <property type="entry name" value="dsrm"/>
    <property type="match status" value="1"/>
</dbReference>
<feature type="domain" description="A to I editase" evidence="3">
    <location>
        <begin position="152"/>
        <end position="477"/>
    </location>
</feature>
<dbReference type="SUPFAM" id="SSF54768">
    <property type="entry name" value="dsRNA-binding domain-like"/>
    <property type="match status" value="1"/>
</dbReference>
<comment type="caution">
    <text evidence="4">The sequence shown here is derived from an EMBL/GenBank/DDBJ whole genome shotgun (WGS) entry which is preliminary data.</text>
</comment>
<dbReference type="InterPro" id="IPR014720">
    <property type="entry name" value="dsRBD_dom"/>
</dbReference>
<dbReference type="GO" id="GO:0006382">
    <property type="term" value="P:adenosine to inosine editing"/>
    <property type="evidence" value="ECO:0007669"/>
    <property type="project" value="TreeGrafter"/>
</dbReference>
<dbReference type="GO" id="GO:0006396">
    <property type="term" value="P:RNA processing"/>
    <property type="evidence" value="ECO:0007669"/>
    <property type="project" value="InterPro"/>
</dbReference>
<dbReference type="EMBL" id="DYDO01000003">
    <property type="protein sequence ID" value="DBA28926.1"/>
    <property type="molecule type" value="Genomic_DNA"/>
</dbReference>
<dbReference type="GO" id="GO:0005737">
    <property type="term" value="C:cytoplasm"/>
    <property type="evidence" value="ECO:0007669"/>
    <property type="project" value="TreeGrafter"/>
</dbReference>
<organism evidence="4 5">
    <name type="scientific">Pyxicephalus adspersus</name>
    <name type="common">African bullfrog</name>
    <dbReference type="NCBI Taxonomy" id="30357"/>
    <lineage>
        <taxon>Eukaryota</taxon>
        <taxon>Metazoa</taxon>
        <taxon>Chordata</taxon>
        <taxon>Craniata</taxon>
        <taxon>Vertebrata</taxon>
        <taxon>Euteleostomi</taxon>
        <taxon>Amphibia</taxon>
        <taxon>Batrachia</taxon>
        <taxon>Anura</taxon>
        <taxon>Neobatrachia</taxon>
        <taxon>Ranoidea</taxon>
        <taxon>Pyxicephalidae</taxon>
        <taxon>Pyxicephalinae</taxon>
        <taxon>Pyxicephalus</taxon>
    </lineage>
</organism>
<dbReference type="PROSITE" id="PS50141">
    <property type="entry name" value="A_DEAMIN_EDITASE"/>
    <property type="match status" value="1"/>
</dbReference>
<feature type="domain" description="DRBM" evidence="2">
    <location>
        <begin position="1"/>
        <end position="58"/>
    </location>
</feature>
<dbReference type="Pfam" id="PF02137">
    <property type="entry name" value="A_deamin"/>
    <property type="match status" value="1"/>
</dbReference>
<dbReference type="Proteomes" id="UP001181693">
    <property type="component" value="Unassembled WGS sequence"/>
</dbReference>
<accession>A0AAV3AWD0</accession>
<evidence type="ECO:0000313" key="5">
    <source>
        <dbReference type="Proteomes" id="UP001181693"/>
    </source>
</evidence>
<evidence type="ECO:0008006" key="6">
    <source>
        <dbReference type="Google" id="ProtNLM"/>
    </source>
</evidence>
<keyword evidence="1" id="KW-0694">RNA-binding</keyword>
<dbReference type="PROSITE" id="PS50137">
    <property type="entry name" value="DS_RBD"/>
    <property type="match status" value="1"/>
</dbReference>
<reference evidence="4" key="1">
    <citation type="thesis" date="2020" institute="ProQuest LLC" country="789 East Eisenhower Parkway, Ann Arbor, MI, USA">
        <title>Comparative Genomics and Chromosome Evolution.</title>
        <authorList>
            <person name="Mudd A.B."/>
        </authorList>
    </citation>
    <scope>NUCLEOTIDE SEQUENCE</scope>
    <source>
        <strain evidence="4">1538</strain>
        <tissue evidence="4">Blood</tissue>
    </source>
</reference>
<name>A0AAV3AWD0_PYXAD</name>
<dbReference type="PANTHER" id="PTHR10910:SF103">
    <property type="entry name" value="ADENOSINE DEAMINASE DOMAIN-CONTAINING PROTEIN 1"/>
    <property type="match status" value="1"/>
</dbReference>
<dbReference type="SMART" id="SM00552">
    <property type="entry name" value="ADEAMc"/>
    <property type="match status" value="1"/>
</dbReference>
<proteinExistence type="predicted"/>